<dbReference type="GO" id="GO:0007411">
    <property type="term" value="P:axon guidance"/>
    <property type="evidence" value="ECO:0007669"/>
    <property type="project" value="TreeGrafter"/>
</dbReference>
<reference evidence="3 4" key="1">
    <citation type="submission" date="2013-11" db="EMBL/GenBank/DDBJ databases">
        <title>Genome sequencing of Stegodyphus mimosarum.</title>
        <authorList>
            <person name="Bechsgaard J."/>
        </authorList>
    </citation>
    <scope>NUCLEOTIDE SEQUENCE [LARGE SCALE GENOMIC DNA]</scope>
</reference>
<dbReference type="GO" id="GO:0005886">
    <property type="term" value="C:plasma membrane"/>
    <property type="evidence" value="ECO:0007669"/>
    <property type="project" value="TreeGrafter"/>
</dbReference>
<dbReference type="EMBL" id="KK119267">
    <property type="protein sequence ID" value="KFM75224.1"/>
    <property type="molecule type" value="Genomic_DNA"/>
</dbReference>
<dbReference type="AlphaFoldDB" id="A0A087UCY5"/>
<accession>A0A087UCY5</accession>
<feature type="domain" description="Ig-like" evidence="2">
    <location>
        <begin position="54"/>
        <end position="89"/>
    </location>
</feature>
<dbReference type="SUPFAM" id="SSF48726">
    <property type="entry name" value="Immunoglobulin"/>
    <property type="match status" value="2"/>
</dbReference>
<evidence type="ECO:0000313" key="3">
    <source>
        <dbReference type="EMBL" id="KFM75224.1"/>
    </source>
</evidence>
<protein>
    <submittedName>
        <fullName evidence="3">Down syndrome cell adhesion molecule-like protein Dscam2</fullName>
    </submittedName>
</protein>
<name>A0A087UCY5_STEMI</name>
<evidence type="ECO:0000256" key="1">
    <source>
        <dbReference type="ARBA" id="ARBA00023319"/>
    </source>
</evidence>
<dbReference type="GO" id="GO:0070593">
    <property type="term" value="P:dendrite self-avoidance"/>
    <property type="evidence" value="ECO:0007669"/>
    <property type="project" value="TreeGrafter"/>
</dbReference>
<dbReference type="PROSITE" id="PS50835">
    <property type="entry name" value="IG_LIKE"/>
    <property type="match status" value="1"/>
</dbReference>
<dbReference type="InterPro" id="IPR007110">
    <property type="entry name" value="Ig-like_dom"/>
</dbReference>
<proteinExistence type="predicted"/>
<dbReference type="InterPro" id="IPR013783">
    <property type="entry name" value="Ig-like_fold"/>
</dbReference>
<keyword evidence="4" id="KW-1185">Reference proteome</keyword>
<dbReference type="Gene3D" id="2.60.40.10">
    <property type="entry name" value="Immunoglobulins"/>
    <property type="match status" value="2"/>
</dbReference>
<dbReference type="InterPro" id="IPR036179">
    <property type="entry name" value="Ig-like_dom_sf"/>
</dbReference>
<organism evidence="3 4">
    <name type="scientific">Stegodyphus mimosarum</name>
    <name type="common">African social velvet spider</name>
    <dbReference type="NCBI Taxonomy" id="407821"/>
    <lineage>
        <taxon>Eukaryota</taxon>
        <taxon>Metazoa</taxon>
        <taxon>Ecdysozoa</taxon>
        <taxon>Arthropoda</taxon>
        <taxon>Chelicerata</taxon>
        <taxon>Arachnida</taxon>
        <taxon>Araneae</taxon>
        <taxon>Araneomorphae</taxon>
        <taxon>Entelegynae</taxon>
        <taxon>Eresoidea</taxon>
        <taxon>Eresidae</taxon>
        <taxon>Stegodyphus</taxon>
    </lineage>
</organism>
<dbReference type="GO" id="GO:0098632">
    <property type="term" value="F:cell-cell adhesion mediator activity"/>
    <property type="evidence" value="ECO:0007669"/>
    <property type="project" value="TreeGrafter"/>
</dbReference>
<dbReference type="Proteomes" id="UP000054359">
    <property type="component" value="Unassembled WGS sequence"/>
</dbReference>
<dbReference type="GO" id="GO:0030424">
    <property type="term" value="C:axon"/>
    <property type="evidence" value="ECO:0007669"/>
    <property type="project" value="TreeGrafter"/>
</dbReference>
<dbReference type="GO" id="GO:0007156">
    <property type="term" value="P:homophilic cell adhesion via plasma membrane adhesion molecules"/>
    <property type="evidence" value="ECO:0007669"/>
    <property type="project" value="TreeGrafter"/>
</dbReference>
<dbReference type="OMA" id="IESVTWI"/>
<evidence type="ECO:0000313" key="4">
    <source>
        <dbReference type="Proteomes" id="UP000054359"/>
    </source>
</evidence>
<gene>
    <name evidence="3" type="ORF">X975_01225</name>
</gene>
<dbReference type="STRING" id="407821.A0A087UCY5"/>
<feature type="non-terminal residue" evidence="3">
    <location>
        <position position="89"/>
    </location>
</feature>
<evidence type="ECO:0000259" key="2">
    <source>
        <dbReference type="PROSITE" id="PS50835"/>
    </source>
</evidence>
<dbReference type="PANTHER" id="PTHR10075">
    <property type="entry name" value="BASIGIN RELATED"/>
    <property type="match status" value="1"/>
</dbReference>
<sequence>MRFRVGDYVTSDGYVMSYVNVTDIRVEDGGEYSCTATNAVASVRHAARLDVYGPPFVRPMANFSVVAGQRVLLKCPISGYPIESVTWIK</sequence>
<dbReference type="OrthoDB" id="6407961at2759"/>
<keyword evidence="1" id="KW-0393">Immunoglobulin domain</keyword>
<dbReference type="PANTHER" id="PTHR10075:SF100">
    <property type="entry name" value="FASCICLIN-2"/>
    <property type="match status" value="1"/>
</dbReference>